<evidence type="ECO:0000313" key="2">
    <source>
        <dbReference type="EMBL" id="MFG3818894.1"/>
    </source>
</evidence>
<protein>
    <submittedName>
        <fullName evidence="2">DUF2470 domain-containing protein</fullName>
    </submittedName>
</protein>
<accession>A0ABW7CCL4</accession>
<reference evidence="3" key="1">
    <citation type="journal article" date="2024" name="Algal Res.">
        <title>Biochemical, toxicological and genomic investigation of a high-biomass producing Limnothrix strain isolated from Italian shallow drinking water reservoir.</title>
        <authorList>
            <person name="Simonazzi M."/>
            <person name="Shishido T.K."/>
            <person name="Delbaje E."/>
            <person name="Wahlsten M."/>
            <person name="Fewer D.P."/>
            <person name="Sivonen K."/>
            <person name="Pezzolesi L."/>
            <person name="Pistocchi R."/>
        </authorList>
    </citation>
    <scope>NUCLEOTIDE SEQUENCE [LARGE SCALE GENOMIC DNA]</scope>
    <source>
        <strain evidence="3">LRLZ20PSL1</strain>
    </source>
</reference>
<proteinExistence type="predicted"/>
<dbReference type="EMBL" id="JAZAQF010000086">
    <property type="protein sequence ID" value="MFG3818894.1"/>
    <property type="molecule type" value="Genomic_DNA"/>
</dbReference>
<feature type="domain" description="DUF2470" evidence="1">
    <location>
        <begin position="18"/>
        <end position="93"/>
    </location>
</feature>
<dbReference type="PANTHER" id="PTHR37783:SF1">
    <property type="entry name" value="MEMBRANE PROTEIN, PUTATIVE (AFU_ORTHOLOGUE AFUA_1G04315)-RELATED"/>
    <property type="match status" value="1"/>
</dbReference>
<dbReference type="RefSeq" id="WP_393014504.1">
    <property type="nucleotide sequence ID" value="NZ_JAZAQF010000086.1"/>
</dbReference>
<sequence>MSDSATAAPENPFTAQVSDRICKHMNDDHADAVLVYAQYFGQITTATSARMRLIDAAGMDLAVEVDGHLQPLRIEFKAPLADAKAAHHVLVDMIKEAQQASDR</sequence>
<name>A0ABW7CCL4_9CYAN</name>
<keyword evidence="3" id="KW-1185">Reference proteome</keyword>
<organism evidence="2 3">
    <name type="scientific">Limnothrix redekei LRLZ20PSL1</name>
    <dbReference type="NCBI Taxonomy" id="3112953"/>
    <lineage>
        <taxon>Bacteria</taxon>
        <taxon>Bacillati</taxon>
        <taxon>Cyanobacteriota</taxon>
        <taxon>Cyanophyceae</taxon>
        <taxon>Pseudanabaenales</taxon>
        <taxon>Pseudanabaenaceae</taxon>
        <taxon>Limnothrix</taxon>
    </lineage>
</organism>
<dbReference type="InterPro" id="IPR019595">
    <property type="entry name" value="DUF2470"/>
</dbReference>
<dbReference type="SUPFAM" id="SSF50475">
    <property type="entry name" value="FMN-binding split barrel"/>
    <property type="match status" value="1"/>
</dbReference>
<dbReference type="Proteomes" id="UP001604335">
    <property type="component" value="Unassembled WGS sequence"/>
</dbReference>
<dbReference type="Pfam" id="PF10615">
    <property type="entry name" value="DUF2470"/>
    <property type="match status" value="1"/>
</dbReference>
<evidence type="ECO:0000259" key="1">
    <source>
        <dbReference type="Pfam" id="PF10615"/>
    </source>
</evidence>
<gene>
    <name evidence="2" type="ORF">VPK24_14715</name>
</gene>
<comment type="caution">
    <text evidence="2">The sequence shown here is derived from an EMBL/GenBank/DDBJ whole genome shotgun (WGS) entry which is preliminary data.</text>
</comment>
<dbReference type="Gene3D" id="3.20.180.10">
    <property type="entry name" value="PNP-oxidase-like"/>
    <property type="match status" value="1"/>
</dbReference>
<dbReference type="InterPro" id="IPR037119">
    <property type="entry name" value="Haem_oxidase_HugZ-like_sf"/>
</dbReference>
<evidence type="ECO:0000313" key="3">
    <source>
        <dbReference type="Proteomes" id="UP001604335"/>
    </source>
</evidence>
<dbReference type="PANTHER" id="PTHR37783">
    <property type="entry name" value="MEMBRANE PROTEIN, PUTATIVE (AFU_ORTHOLOGUE AFUA_1G04315)-RELATED"/>
    <property type="match status" value="1"/>
</dbReference>